<feature type="compositionally biased region" description="Basic and acidic residues" evidence="3">
    <location>
        <begin position="204"/>
        <end position="213"/>
    </location>
</feature>
<keyword evidence="1" id="KW-0805">Transcription regulation</keyword>
<gene>
    <name evidence="5" type="ORF">GCM10009654_03720</name>
</gene>
<feature type="compositionally biased region" description="Polar residues" evidence="3">
    <location>
        <begin position="179"/>
        <end position="193"/>
    </location>
</feature>
<feature type="compositionally biased region" description="Low complexity" evidence="3">
    <location>
        <begin position="98"/>
        <end position="109"/>
    </location>
</feature>
<keyword evidence="4" id="KW-0472">Membrane</keyword>
<evidence type="ECO:0000313" key="6">
    <source>
        <dbReference type="Proteomes" id="UP001501371"/>
    </source>
</evidence>
<dbReference type="InterPro" id="IPR041916">
    <property type="entry name" value="Anti_sigma_zinc_sf"/>
</dbReference>
<evidence type="ECO:0000256" key="4">
    <source>
        <dbReference type="SAM" id="Phobius"/>
    </source>
</evidence>
<feature type="region of interest" description="Disordered" evidence="3">
    <location>
        <begin position="87"/>
        <end position="149"/>
    </location>
</feature>
<organism evidence="5 6">
    <name type="scientific">Streptomyces hebeiensis</name>
    <dbReference type="NCBI Taxonomy" id="229486"/>
    <lineage>
        <taxon>Bacteria</taxon>
        <taxon>Bacillati</taxon>
        <taxon>Actinomycetota</taxon>
        <taxon>Actinomycetes</taxon>
        <taxon>Kitasatosporales</taxon>
        <taxon>Streptomycetaceae</taxon>
        <taxon>Streptomyces</taxon>
    </lineage>
</organism>
<evidence type="ECO:0008006" key="7">
    <source>
        <dbReference type="Google" id="ProtNLM"/>
    </source>
</evidence>
<feature type="compositionally biased region" description="Polar residues" evidence="3">
    <location>
        <begin position="232"/>
        <end position="243"/>
    </location>
</feature>
<feature type="transmembrane region" description="Helical" evidence="4">
    <location>
        <begin position="153"/>
        <end position="172"/>
    </location>
</feature>
<evidence type="ECO:0000256" key="1">
    <source>
        <dbReference type="ARBA" id="ARBA00023015"/>
    </source>
</evidence>
<dbReference type="Gene3D" id="1.10.10.1320">
    <property type="entry name" value="Anti-sigma factor, zinc-finger domain"/>
    <property type="match status" value="1"/>
</dbReference>
<feature type="region of interest" description="Disordered" evidence="3">
    <location>
        <begin position="179"/>
        <end position="243"/>
    </location>
</feature>
<feature type="compositionally biased region" description="Polar residues" evidence="3">
    <location>
        <begin position="117"/>
        <end position="128"/>
    </location>
</feature>
<evidence type="ECO:0000256" key="2">
    <source>
        <dbReference type="ARBA" id="ARBA00023163"/>
    </source>
</evidence>
<keyword evidence="4" id="KW-1133">Transmembrane helix</keyword>
<sequence>MTSTTDTTQHPDVSEISDLAEGLLSPSRAAGLKDHLDGCPLCADVHDSLTEIKGLLGTMPGPPLMPTDVAGRIDAALAAEALLQSTAPGNGASGVPDTSASEEPSASTAHVSRETSTRSTAPAESVRTTRPAGHPKASTGPGRKAAERRRRRTAILGAVFGCAALGVSVLLFQTEDSATTNSSADQQARSEVSASAGDGSNEFSDTRLPRRVEALLASEPTTQESPARRDGGSTSNRSIENTPLLQPKAVVPPCIQQGTGRTDAALAAEQGTYQGSRAYLVVLPHLVDGAQVQAYVVDAACVDSAPEAKGKLLLTHSYPRR</sequence>
<evidence type="ECO:0000313" key="5">
    <source>
        <dbReference type="EMBL" id="GAA1151600.1"/>
    </source>
</evidence>
<keyword evidence="2" id="KW-0804">Transcription</keyword>
<name>A0ABN1UHW8_9ACTN</name>
<dbReference type="RefSeq" id="WP_344269075.1">
    <property type="nucleotide sequence ID" value="NZ_BAAAKV010000002.1"/>
</dbReference>
<comment type="caution">
    <text evidence="5">The sequence shown here is derived from an EMBL/GenBank/DDBJ whole genome shotgun (WGS) entry which is preliminary data.</text>
</comment>
<reference evidence="5 6" key="1">
    <citation type="journal article" date="2019" name="Int. J. Syst. Evol. Microbiol.">
        <title>The Global Catalogue of Microorganisms (GCM) 10K type strain sequencing project: providing services to taxonomists for standard genome sequencing and annotation.</title>
        <authorList>
            <consortium name="The Broad Institute Genomics Platform"/>
            <consortium name="The Broad Institute Genome Sequencing Center for Infectious Disease"/>
            <person name="Wu L."/>
            <person name="Ma J."/>
        </authorList>
    </citation>
    <scope>NUCLEOTIDE SEQUENCE [LARGE SCALE GENOMIC DNA]</scope>
    <source>
        <strain evidence="5 6">JCM 12696</strain>
    </source>
</reference>
<proteinExistence type="predicted"/>
<accession>A0ABN1UHW8</accession>
<keyword evidence="6" id="KW-1185">Reference proteome</keyword>
<dbReference type="Proteomes" id="UP001501371">
    <property type="component" value="Unassembled WGS sequence"/>
</dbReference>
<dbReference type="EMBL" id="BAAAKV010000002">
    <property type="protein sequence ID" value="GAA1151600.1"/>
    <property type="molecule type" value="Genomic_DNA"/>
</dbReference>
<evidence type="ECO:0000256" key="3">
    <source>
        <dbReference type="SAM" id="MobiDB-lite"/>
    </source>
</evidence>
<protein>
    <recommendedName>
        <fullName evidence="7">Zinc-finger domain-containing protein</fullName>
    </recommendedName>
</protein>
<keyword evidence="4" id="KW-0812">Transmembrane</keyword>